<evidence type="ECO:0000256" key="4">
    <source>
        <dbReference type="PIRSR" id="PIRSR001434-2"/>
    </source>
</evidence>
<dbReference type="Pfam" id="PF01053">
    <property type="entry name" value="Cys_Met_Meta_PP"/>
    <property type="match status" value="1"/>
</dbReference>
<dbReference type="Gene3D" id="3.40.640.10">
    <property type="entry name" value="Type I PLP-dependent aspartate aminotransferase-like (Major domain)"/>
    <property type="match status" value="1"/>
</dbReference>
<dbReference type="FunFam" id="3.40.640.10:FF:000046">
    <property type="entry name" value="Cystathionine gamma-lyase"/>
    <property type="match status" value="1"/>
</dbReference>
<dbReference type="EMBL" id="FQUP01000006">
    <property type="protein sequence ID" value="SHG64205.1"/>
    <property type="molecule type" value="Genomic_DNA"/>
</dbReference>
<dbReference type="Gene3D" id="3.90.1150.10">
    <property type="entry name" value="Aspartate Aminotransferase, domain 1"/>
    <property type="match status" value="1"/>
</dbReference>
<comment type="similarity">
    <text evidence="3">Belongs to the trans-sulfuration enzymes family. MetZ subfamily.</text>
</comment>
<dbReference type="GO" id="GO:0030170">
    <property type="term" value="F:pyridoxal phosphate binding"/>
    <property type="evidence" value="ECO:0007669"/>
    <property type="project" value="UniProtKB-UniRule"/>
</dbReference>
<evidence type="ECO:0000256" key="3">
    <source>
        <dbReference type="HAMAP-Rule" id="MF_02056"/>
    </source>
</evidence>
<proteinExistence type="inferred from homology"/>
<dbReference type="GO" id="GO:0019346">
    <property type="term" value="P:transsulfuration"/>
    <property type="evidence" value="ECO:0007669"/>
    <property type="project" value="InterPro"/>
</dbReference>
<dbReference type="NCBIfam" id="TIGR01325">
    <property type="entry name" value="O_suc_HS_sulf"/>
    <property type="match status" value="1"/>
</dbReference>
<dbReference type="RefSeq" id="WP_073057825.1">
    <property type="nucleotide sequence ID" value="NZ_FQUP01000006.1"/>
</dbReference>
<dbReference type="InterPro" id="IPR015421">
    <property type="entry name" value="PyrdxlP-dep_Trfase_major"/>
</dbReference>
<feature type="modified residue" description="N6-(pyridoxal phosphate)lysine" evidence="3 4">
    <location>
        <position position="212"/>
    </location>
</feature>
<accession>A0A1M5LGV7</accession>
<evidence type="ECO:0000256" key="5">
    <source>
        <dbReference type="RuleBase" id="RU362118"/>
    </source>
</evidence>
<dbReference type="InterPro" id="IPR015424">
    <property type="entry name" value="PyrdxlP-dep_Trfase"/>
</dbReference>
<keyword evidence="3" id="KW-0486">Methionine biosynthesis</keyword>
<dbReference type="EC" id="2.5.1.-" evidence="3"/>
<gene>
    <name evidence="3" type="primary">metZ</name>
    <name evidence="6" type="ORF">SAMN02745157_4591</name>
</gene>
<evidence type="ECO:0000313" key="6">
    <source>
        <dbReference type="EMBL" id="SHG64205.1"/>
    </source>
</evidence>
<comment type="cofactor">
    <cofactor evidence="1 3 5">
        <name>pyridoxal 5'-phosphate</name>
        <dbReference type="ChEBI" id="CHEBI:597326"/>
    </cofactor>
</comment>
<dbReference type="GO" id="GO:0071268">
    <property type="term" value="P:homocysteine biosynthetic process"/>
    <property type="evidence" value="ECO:0007669"/>
    <property type="project" value="InterPro"/>
</dbReference>
<comment type="catalytic activity">
    <reaction evidence="3">
        <text>O-succinyl-L-homoserine + hydrogen sulfide = L-homocysteine + succinate</text>
        <dbReference type="Rhea" id="RHEA:27826"/>
        <dbReference type="ChEBI" id="CHEBI:29919"/>
        <dbReference type="ChEBI" id="CHEBI:30031"/>
        <dbReference type="ChEBI" id="CHEBI:57661"/>
        <dbReference type="ChEBI" id="CHEBI:58199"/>
    </reaction>
</comment>
<dbReference type="Proteomes" id="UP000184485">
    <property type="component" value="Unassembled WGS sequence"/>
</dbReference>
<reference evidence="6 7" key="1">
    <citation type="submission" date="2016-11" db="EMBL/GenBank/DDBJ databases">
        <authorList>
            <person name="Jaros S."/>
            <person name="Januszkiewicz K."/>
            <person name="Wedrychowicz H."/>
        </authorList>
    </citation>
    <scope>NUCLEOTIDE SEQUENCE [LARGE SCALE GENOMIC DNA]</scope>
    <source>
        <strain evidence="6 7">DSM 19436</strain>
    </source>
</reference>
<dbReference type="GO" id="GO:0071266">
    <property type="term" value="P:'de novo' L-methionine biosynthetic process"/>
    <property type="evidence" value="ECO:0007669"/>
    <property type="project" value="UniProtKB-UniRule"/>
</dbReference>
<dbReference type="SUPFAM" id="SSF53383">
    <property type="entry name" value="PLP-dependent transferases"/>
    <property type="match status" value="1"/>
</dbReference>
<dbReference type="GO" id="GO:0016846">
    <property type="term" value="F:carbon-sulfur lyase activity"/>
    <property type="evidence" value="ECO:0007669"/>
    <property type="project" value="TreeGrafter"/>
</dbReference>
<comment type="subunit">
    <text evidence="3">Homotetramer.</text>
</comment>
<comment type="pathway">
    <text evidence="3">Amino-acid biosynthesis; L-methionine biosynthesis via de novo pathway; L-homocysteine from O-succinyl-L-homoserine: step 1/1.</text>
</comment>
<dbReference type="FunFam" id="3.90.1150.10:FF:000033">
    <property type="entry name" value="Cystathionine gamma-synthase"/>
    <property type="match status" value="1"/>
</dbReference>
<evidence type="ECO:0000256" key="2">
    <source>
        <dbReference type="ARBA" id="ARBA00022898"/>
    </source>
</evidence>
<comment type="function">
    <text evidence="3">Catalyzes the formation of L-homocysteine from O-succinyl-L-homoserine (OSHS) and hydrogen sulfide.</text>
</comment>
<keyword evidence="3" id="KW-0028">Amino-acid biosynthesis</keyword>
<dbReference type="OrthoDB" id="7316598at2"/>
<evidence type="ECO:0000313" key="7">
    <source>
        <dbReference type="Proteomes" id="UP000184485"/>
    </source>
</evidence>
<dbReference type="STRING" id="1122133.SAMN02745157_4591"/>
<dbReference type="PIRSF" id="PIRSF001434">
    <property type="entry name" value="CGS"/>
    <property type="match status" value="1"/>
</dbReference>
<dbReference type="InterPro" id="IPR000277">
    <property type="entry name" value="Cys/Met-Metab_PyrdxlP-dep_enz"/>
</dbReference>
<dbReference type="CDD" id="cd00614">
    <property type="entry name" value="CGS_like"/>
    <property type="match status" value="1"/>
</dbReference>
<keyword evidence="3" id="KW-0808">Transferase</keyword>
<name>A0A1M5LGV7_9HYPH</name>
<dbReference type="AlphaFoldDB" id="A0A1M5LGV7"/>
<protein>
    <recommendedName>
        <fullName evidence="3">O-succinylhomoserine sulfhydrylase</fullName>
        <shortName evidence="3">OSH sulfhydrylase</shortName>
        <shortName evidence="3">OSHS sulfhydrylase</shortName>
        <ecNumber evidence="3">2.5.1.-</ecNumber>
    </recommendedName>
</protein>
<evidence type="ECO:0000256" key="1">
    <source>
        <dbReference type="ARBA" id="ARBA00001933"/>
    </source>
</evidence>
<dbReference type="PANTHER" id="PTHR11808:SF80">
    <property type="entry name" value="CYSTATHIONINE GAMMA-LYASE"/>
    <property type="match status" value="1"/>
</dbReference>
<sequence length="398" mass="42691">MADTPPPRRRRPATELVHGGTLRSQFGEMSEALFLTQGFAYDDAEAAEARFKGESPGFIYSRFSNPTVFMFEERMRLLEGAAAARATASGMAAVTASLLCMLKAGDHVVAAKALFSSCLYVVEDLLPRFGVASTLVDGTDLDQWRDAVRPNTKAFFLESPTNPTLEVIDIAAVADIAHAAGARLVVDNVFATAILQSPIELGADVVVYSATKHIDGQGRVLGGIILSADEAYVTDHLHNFLRQTGPSLSPFNAWVLLKGLETLEIRVQRQTATAARVADVIAAHPKVSKLIYPGRADHPQAAVIARQMKGGSTLIAFEVDGGKEAAFRVASALEIIKISNNLGDAKSLITHPSTTTHQRLSEEARLGFGITQGMLRLSIGLEDPDDLIEDISLALDKA</sequence>
<dbReference type="InterPro" id="IPR015422">
    <property type="entry name" value="PyrdxlP-dep_Trfase_small"/>
</dbReference>
<keyword evidence="2 3" id="KW-0663">Pyridoxal phosphate</keyword>
<dbReference type="PANTHER" id="PTHR11808">
    <property type="entry name" value="TRANS-SULFURATION ENZYME FAMILY MEMBER"/>
    <property type="match status" value="1"/>
</dbReference>
<dbReference type="InterPro" id="IPR006234">
    <property type="entry name" value="O-succ-hSer_sulfhydrylase"/>
</dbReference>
<keyword evidence="7" id="KW-1185">Reference proteome</keyword>
<dbReference type="HAMAP" id="MF_02056">
    <property type="entry name" value="MetZ"/>
    <property type="match status" value="1"/>
</dbReference>
<dbReference type="GO" id="GO:0005737">
    <property type="term" value="C:cytoplasm"/>
    <property type="evidence" value="ECO:0007669"/>
    <property type="project" value="TreeGrafter"/>
</dbReference>
<organism evidence="6 7">
    <name type="scientific">Kaistia soli DSM 19436</name>
    <dbReference type="NCBI Taxonomy" id="1122133"/>
    <lineage>
        <taxon>Bacteria</taxon>
        <taxon>Pseudomonadati</taxon>
        <taxon>Pseudomonadota</taxon>
        <taxon>Alphaproteobacteria</taxon>
        <taxon>Hyphomicrobiales</taxon>
        <taxon>Kaistiaceae</taxon>
        <taxon>Kaistia</taxon>
    </lineage>
</organism>
<dbReference type="GO" id="GO:0016765">
    <property type="term" value="F:transferase activity, transferring alkyl or aryl (other than methyl) groups"/>
    <property type="evidence" value="ECO:0007669"/>
    <property type="project" value="UniProtKB-UniRule"/>
</dbReference>
<dbReference type="UniPathway" id="UPA00051">
    <property type="reaction ID" value="UER00449"/>
</dbReference>
<dbReference type="NCBIfam" id="NF005696">
    <property type="entry name" value="PRK07504.1"/>
    <property type="match status" value="1"/>
</dbReference>